<dbReference type="PANTHER" id="PTHR11011">
    <property type="entry name" value="MALE STERILITY PROTEIN 2-RELATED"/>
    <property type="match status" value="1"/>
</dbReference>
<accession>A0A7R9ARL4</accession>
<dbReference type="SUPFAM" id="SSF51735">
    <property type="entry name" value="NAD(P)-binding Rossmann-fold domains"/>
    <property type="match status" value="1"/>
</dbReference>
<feature type="domain" description="Thioester reductase (TE)" evidence="3">
    <location>
        <begin position="28"/>
        <end position="80"/>
    </location>
</feature>
<keyword evidence="1" id="KW-0560">Oxidoreductase</keyword>
<gene>
    <name evidence="4" type="ORF">TSIB3V08_LOCUS3364</name>
</gene>
<dbReference type="InterPro" id="IPR036291">
    <property type="entry name" value="NAD(P)-bd_dom_sf"/>
</dbReference>
<reference evidence="4" key="1">
    <citation type="submission" date="2020-11" db="EMBL/GenBank/DDBJ databases">
        <authorList>
            <person name="Tran Van P."/>
        </authorList>
    </citation>
    <scope>NUCLEOTIDE SEQUENCE</scope>
</reference>
<feature type="region of interest" description="Disordered" evidence="2">
    <location>
        <begin position="188"/>
        <end position="231"/>
    </location>
</feature>
<organism evidence="4">
    <name type="scientific">Timema shepardi</name>
    <name type="common">Walking stick</name>
    <dbReference type="NCBI Taxonomy" id="629360"/>
    <lineage>
        <taxon>Eukaryota</taxon>
        <taxon>Metazoa</taxon>
        <taxon>Ecdysozoa</taxon>
        <taxon>Arthropoda</taxon>
        <taxon>Hexapoda</taxon>
        <taxon>Insecta</taxon>
        <taxon>Pterygota</taxon>
        <taxon>Neoptera</taxon>
        <taxon>Polyneoptera</taxon>
        <taxon>Phasmatodea</taxon>
        <taxon>Timematodea</taxon>
        <taxon>Timematoidea</taxon>
        <taxon>Timematidae</taxon>
        <taxon>Timema</taxon>
    </lineage>
</organism>
<keyword evidence="1" id="KW-0444">Lipid biosynthesis</keyword>
<comment type="catalytic activity">
    <reaction evidence="1">
        <text>a long-chain fatty acyl-CoA + 2 NADPH + 2 H(+) = a long-chain primary fatty alcohol + 2 NADP(+) + CoA</text>
        <dbReference type="Rhea" id="RHEA:52716"/>
        <dbReference type="ChEBI" id="CHEBI:15378"/>
        <dbReference type="ChEBI" id="CHEBI:57287"/>
        <dbReference type="ChEBI" id="CHEBI:57783"/>
        <dbReference type="ChEBI" id="CHEBI:58349"/>
        <dbReference type="ChEBI" id="CHEBI:77396"/>
        <dbReference type="ChEBI" id="CHEBI:83139"/>
        <dbReference type="EC" id="1.2.1.84"/>
    </reaction>
</comment>
<keyword evidence="1" id="KW-0443">Lipid metabolism</keyword>
<feature type="compositionally biased region" description="Basic and acidic residues" evidence="2">
    <location>
        <begin position="188"/>
        <end position="199"/>
    </location>
</feature>
<dbReference type="Pfam" id="PF07993">
    <property type="entry name" value="NAD_binding_4"/>
    <property type="match status" value="1"/>
</dbReference>
<evidence type="ECO:0000259" key="3">
    <source>
        <dbReference type="Pfam" id="PF07993"/>
    </source>
</evidence>
<evidence type="ECO:0000256" key="2">
    <source>
        <dbReference type="SAM" id="MobiDB-lite"/>
    </source>
</evidence>
<dbReference type="InterPro" id="IPR026055">
    <property type="entry name" value="FAR"/>
</dbReference>
<dbReference type="AlphaFoldDB" id="A0A7R9ARL4"/>
<dbReference type="Gene3D" id="3.40.50.720">
    <property type="entry name" value="NAD(P)-binding Rossmann-like Domain"/>
    <property type="match status" value="1"/>
</dbReference>
<dbReference type="InterPro" id="IPR013120">
    <property type="entry name" value="FAR_NAD-bd"/>
</dbReference>
<dbReference type="GO" id="GO:0080019">
    <property type="term" value="F:alcohol-forming very long-chain fatty acyl-CoA reductase activity"/>
    <property type="evidence" value="ECO:0007669"/>
    <property type="project" value="InterPro"/>
</dbReference>
<comment type="function">
    <text evidence="1">Catalyzes the reduction of fatty acyl-CoA to fatty alcohols.</text>
</comment>
<sequence>MSVIEDMLTGLPRGTPIQEFYRDCSVLVTGGTGFMGKTLIEKLLRSCPSLKQVYIIIRSKKGKDVDTRVEEIFEDLVQSNLVPRLWHGQRWNRSEATLFLVSGTDSAGTGPEQPCSSSLARTALEQVRSNLVPLYSGDIWSSRTLERQWMLSVLVRALISGVHYAVPYPTVGMARSVVIADAPDDHVGAGLRPTEKPTPPDRGYGFPRKGGLTRSGDRGSGRGAEPRGSSEGTALHLLQHRCLCDRPIPASHRATGWCLCNPNNTGLDLQLPPPPDAHVTWLRSSLTCRVS</sequence>
<dbReference type="GO" id="GO:0102965">
    <property type="term" value="F:alcohol-forming long-chain fatty acyl-CoA reductase activity"/>
    <property type="evidence" value="ECO:0007669"/>
    <property type="project" value="UniProtKB-EC"/>
</dbReference>
<evidence type="ECO:0000313" key="4">
    <source>
        <dbReference type="EMBL" id="CAD7259153.1"/>
    </source>
</evidence>
<dbReference type="EC" id="1.2.1.84" evidence="1"/>
<evidence type="ECO:0000256" key="1">
    <source>
        <dbReference type="RuleBase" id="RU363097"/>
    </source>
</evidence>
<dbReference type="PANTHER" id="PTHR11011:SF60">
    <property type="entry name" value="FATTY ACYL-COA REDUCTASE-RELATED"/>
    <property type="match status" value="1"/>
</dbReference>
<keyword evidence="1" id="KW-0521">NADP</keyword>
<dbReference type="GO" id="GO:0035336">
    <property type="term" value="P:long-chain fatty-acyl-CoA metabolic process"/>
    <property type="evidence" value="ECO:0007669"/>
    <property type="project" value="TreeGrafter"/>
</dbReference>
<dbReference type="EMBL" id="OC001118">
    <property type="protein sequence ID" value="CAD7259153.1"/>
    <property type="molecule type" value="Genomic_DNA"/>
</dbReference>
<protein>
    <recommendedName>
        <fullName evidence="1">Fatty acyl-CoA reductase</fullName>
        <ecNumber evidence="1">1.2.1.84</ecNumber>
    </recommendedName>
</protein>
<proteinExistence type="inferred from homology"/>
<name>A0A7R9ARL4_TIMSH</name>
<comment type="similarity">
    <text evidence="1">Belongs to the fatty acyl-CoA reductase family.</text>
</comment>
<dbReference type="GO" id="GO:0005777">
    <property type="term" value="C:peroxisome"/>
    <property type="evidence" value="ECO:0007669"/>
    <property type="project" value="TreeGrafter"/>
</dbReference>